<feature type="signal peptide" evidence="1">
    <location>
        <begin position="1"/>
        <end position="41"/>
    </location>
</feature>
<sequence>MPVPRFPSIPLLSARRPARAAAVAAAAALAALAVPVPTASAAPAAELGVKSVQLLWANADPANPPFQGTLTVGGTYTCTEPAGTRVSVSFTSLQILPTAMPFGAGTLPCGPGVVDAPWELVSYRDSDVHSGYTTVFLTFDGQGMLPKQFTA</sequence>
<feature type="chain" id="PRO_5045956672" evidence="1">
    <location>
        <begin position="42"/>
        <end position="151"/>
    </location>
</feature>
<gene>
    <name evidence="2" type="ORF">NX801_03935</name>
</gene>
<accession>A0ABT2CBS0</accession>
<reference evidence="2" key="1">
    <citation type="submission" date="2022-08" db="EMBL/GenBank/DDBJ databases">
        <authorList>
            <person name="Somphong A."/>
            <person name="Phongsopitanun W."/>
        </authorList>
    </citation>
    <scope>NUCLEOTIDE SEQUENCE</scope>
    <source>
        <strain evidence="2">LP05-1</strain>
    </source>
</reference>
<dbReference type="Proteomes" id="UP001431313">
    <property type="component" value="Unassembled WGS sequence"/>
</dbReference>
<proteinExistence type="predicted"/>
<name>A0ABT2CBS0_9ACTN</name>
<comment type="caution">
    <text evidence="2">The sequence shown here is derived from an EMBL/GenBank/DDBJ whole genome shotgun (WGS) entry which is preliminary data.</text>
</comment>
<evidence type="ECO:0000256" key="1">
    <source>
        <dbReference type="SAM" id="SignalP"/>
    </source>
</evidence>
<protein>
    <submittedName>
        <fullName evidence="2">Uncharacterized protein</fullName>
    </submittedName>
</protein>
<keyword evidence="1" id="KW-0732">Signal</keyword>
<dbReference type="RefSeq" id="WP_258785457.1">
    <property type="nucleotide sequence ID" value="NZ_JANUGQ010000002.1"/>
</dbReference>
<evidence type="ECO:0000313" key="2">
    <source>
        <dbReference type="EMBL" id="MCS0634821.1"/>
    </source>
</evidence>
<dbReference type="EMBL" id="JANUGQ010000002">
    <property type="protein sequence ID" value="MCS0634821.1"/>
    <property type="molecule type" value="Genomic_DNA"/>
</dbReference>
<organism evidence="2 3">
    <name type="scientific">Streptomyces pyxinae</name>
    <dbReference type="NCBI Taxonomy" id="2970734"/>
    <lineage>
        <taxon>Bacteria</taxon>
        <taxon>Bacillati</taxon>
        <taxon>Actinomycetota</taxon>
        <taxon>Actinomycetes</taxon>
        <taxon>Kitasatosporales</taxon>
        <taxon>Streptomycetaceae</taxon>
        <taxon>Streptomyces</taxon>
    </lineage>
</organism>
<keyword evidence="3" id="KW-1185">Reference proteome</keyword>
<evidence type="ECO:0000313" key="3">
    <source>
        <dbReference type="Proteomes" id="UP001431313"/>
    </source>
</evidence>